<evidence type="ECO:0000256" key="4">
    <source>
        <dbReference type="SAM" id="MobiDB-lite"/>
    </source>
</evidence>
<dbReference type="InterPro" id="IPR002641">
    <property type="entry name" value="PNPLA_dom"/>
</dbReference>
<feature type="domain" description="PNPLA" evidence="5">
    <location>
        <begin position="121"/>
        <end position="286"/>
    </location>
</feature>
<gene>
    <name evidence="7" type="ORF">BRAA08T32874Z</name>
    <name evidence="6" type="ORF">BRAPAZ1V2_A08P09930.2</name>
</gene>
<comment type="function">
    <text evidence="3">Lipolytic acyl hydrolase (LAH).</text>
</comment>
<dbReference type="Proteomes" id="UP000694005">
    <property type="component" value="Chromosome A08"/>
</dbReference>
<proteinExistence type="inferred from homology"/>
<reference evidence="7" key="1">
    <citation type="submission" date="2018-11" db="EMBL/GenBank/DDBJ databases">
        <authorList>
            <consortium name="Genoscope - CEA"/>
            <person name="William W."/>
        </authorList>
    </citation>
    <scope>NUCLEOTIDE SEQUENCE</scope>
</reference>
<evidence type="ECO:0000259" key="5">
    <source>
        <dbReference type="PROSITE" id="PS51635"/>
    </source>
</evidence>
<evidence type="ECO:0000313" key="7">
    <source>
        <dbReference type="EMBL" id="VDD03397.1"/>
    </source>
</evidence>
<dbReference type="Gene3D" id="3.40.1090.10">
    <property type="entry name" value="Cytosolic phospholipase A2 catalytic domain"/>
    <property type="match status" value="1"/>
</dbReference>
<dbReference type="PROSITE" id="PS51635">
    <property type="entry name" value="PNPLA"/>
    <property type="match status" value="1"/>
</dbReference>
<dbReference type="EMBL" id="LR031575">
    <property type="protein sequence ID" value="VDD03397.1"/>
    <property type="molecule type" value="Genomic_DNA"/>
</dbReference>
<comment type="similarity">
    <text evidence="3">Belongs to the patatin family.</text>
</comment>
<feature type="short sequence motif" description="GXSXG" evidence="2">
    <location>
        <begin position="154"/>
        <end position="158"/>
    </location>
</feature>
<comment type="caution">
    <text evidence="2">Lacks conserved residue(s) required for the propagation of feature annotation.</text>
</comment>
<evidence type="ECO:0000256" key="2">
    <source>
        <dbReference type="PROSITE-ProRule" id="PRU01161"/>
    </source>
</evidence>
<feature type="region of interest" description="Disordered" evidence="4">
    <location>
        <begin position="662"/>
        <end position="685"/>
    </location>
</feature>
<sequence>MAISLLPRPFISLRTSQSFNLSPRVFSLRLSCSSSSDGSAGNQQVSSNPEKRSFAAATGDMFIGVASRLLKRSNQRTPPSDEGERIGTVIEDEVDPEMIWEQRVKDVEAEKERRVITSPGFSFSAAGLLFPYHLGVAQLLIEKGYIKDTTPLAGASAGAVVCAVITSGSSMWEALEATKVLADDCRRNGTAFRLGAVLRESMEKLLPDDIHIRSNGRVRVAVTQVLWKPRGLLVDQFDSKSDLINAVHTSSFIPGYLAPRPVTMFRNRVCVDGGLTLFMPPTAAAKTVRVCAFSASSFKLKGIGISPDCNPLNRATARQLLKWALEPAEDEVLDRLFELGYADAATWSEMNPVDELVYDDTPAAQAIQATTTNKQTLVTPQSFGTWRFVATTLFVKVKESNRFLEYQQHTRPSIDNEDSTSIDRHPEFEKRAYVCDGSRKFHKDDHGHVRDVDGHIIRVSKDDIRNLLKRVSMDESSYLCLLEHARSFTLTKLVPEIYTKDEINEMLYGICGAQEKNEDDFQMKLDGVYYPLNDSINWLTTCMEEMRQDIARMQTQRAAETTTPASIDRDLTTSIDADPSQSNLMKSQPDSYTRAEIDQMVEEIYRTLGAAEERLDKRCDGIYFPWDITISSLTSQTEAMQREIVEIQRYIARRPEASTSIDGRINISTDSPRRTSITKLQTDEG</sequence>
<name>A0A3P6BBC4_BRACM</name>
<dbReference type="FunFam" id="3.40.1090.10:FF:000028">
    <property type="entry name" value="Patatin"/>
    <property type="match status" value="1"/>
</dbReference>
<dbReference type="PANTHER" id="PTHR12406:SF43">
    <property type="entry name" value="PNPLA DOMAIN-CONTAINING PROTEIN"/>
    <property type="match status" value="1"/>
</dbReference>
<feature type="region of interest" description="Disordered" evidence="4">
    <location>
        <begin position="555"/>
        <end position="589"/>
    </location>
</feature>
<keyword evidence="2 3" id="KW-0378">Hydrolase</keyword>
<keyword evidence="1 2" id="KW-0443">Lipid metabolism</keyword>
<feature type="active site" description="Nucleophile" evidence="2">
    <location>
        <position position="156"/>
    </location>
</feature>
<feature type="active site" description="Proton acceptor" evidence="2">
    <location>
        <position position="272"/>
    </location>
</feature>
<evidence type="ECO:0000256" key="1">
    <source>
        <dbReference type="ARBA" id="ARBA00023098"/>
    </source>
</evidence>
<dbReference type="AlphaFoldDB" id="A0A3P6BBC4"/>
<keyword evidence="2 3" id="KW-0442">Lipid degradation</keyword>
<organism evidence="7">
    <name type="scientific">Brassica campestris</name>
    <name type="common">Field mustard</name>
    <dbReference type="NCBI Taxonomy" id="3711"/>
    <lineage>
        <taxon>Eukaryota</taxon>
        <taxon>Viridiplantae</taxon>
        <taxon>Streptophyta</taxon>
        <taxon>Embryophyta</taxon>
        <taxon>Tracheophyta</taxon>
        <taxon>Spermatophyta</taxon>
        <taxon>Magnoliopsida</taxon>
        <taxon>eudicotyledons</taxon>
        <taxon>Gunneridae</taxon>
        <taxon>Pentapetalae</taxon>
        <taxon>rosids</taxon>
        <taxon>malvids</taxon>
        <taxon>Brassicales</taxon>
        <taxon>Brassicaceae</taxon>
        <taxon>Brassiceae</taxon>
        <taxon>Brassica</taxon>
    </lineage>
</organism>
<dbReference type="GO" id="GO:0016787">
    <property type="term" value="F:hydrolase activity"/>
    <property type="evidence" value="ECO:0007669"/>
    <property type="project" value="UniProtKB-UniRule"/>
</dbReference>
<comment type="domain">
    <text evidence="3">The nitrogen atoms of the two glycine residues in the GGXR motif define the oxyanion hole, and stabilize the oxyanion that forms during the nucleophilic attack by the catalytic serine during substrate cleavage.</text>
</comment>
<dbReference type="InterPro" id="IPR033562">
    <property type="entry name" value="PLPL"/>
</dbReference>
<dbReference type="Gramene" id="A08p09930.2_BraZ1">
    <property type="protein sequence ID" value="A08p09930.2_BraZ1.CDS"/>
    <property type="gene ID" value="A08g09930.2_BraZ1"/>
</dbReference>
<feature type="compositionally biased region" description="Polar residues" evidence="4">
    <location>
        <begin position="555"/>
        <end position="565"/>
    </location>
</feature>
<dbReference type="InterPro" id="IPR016035">
    <property type="entry name" value="Acyl_Trfase/lysoPLipase"/>
</dbReference>
<dbReference type="SUPFAM" id="SSF52151">
    <property type="entry name" value="FabD/lysophospholipase-like"/>
    <property type="match status" value="1"/>
</dbReference>
<evidence type="ECO:0000313" key="6">
    <source>
        <dbReference type="EMBL" id="CAG7897327.1"/>
    </source>
</evidence>
<accession>A0A3P6BBC4</accession>
<evidence type="ECO:0000256" key="3">
    <source>
        <dbReference type="RuleBase" id="RU361262"/>
    </source>
</evidence>
<feature type="compositionally biased region" description="Polar residues" evidence="4">
    <location>
        <begin position="572"/>
        <end position="589"/>
    </location>
</feature>
<dbReference type="EMBL" id="LS974624">
    <property type="protein sequence ID" value="CAG7897327.1"/>
    <property type="molecule type" value="Genomic_DNA"/>
</dbReference>
<feature type="short sequence motif" description="DGA/G" evidence="2">
    <location>
        <begin position="272"/>
        <end position="274"/>
    </location>
</feature>
<dbReference type="Pfam" id="PF01734">
    <property type="entry name" value="Patatin"/>
    <property type="match status" value="1"/>
</dbReference>
<dbReference type="CDD" id="cd07224">
    <property type="entry name" value="Pat_like"/>
    <property type="match status" value="1"/>
</dbReference>
<dbReference type="PANTHER" id="PTHR12406">
    <property type="entry name" value="CALCIUM-INDEPENDENT PHOSPHOLIPASE A2 IPLA2 -RELATED"/>
    <property type="match status" value="1"/>
</dbReference>
<dbReference type="GO" id="GO:0016042">
    <property type="term" value="P:lipid catabolic process"/>
    <property type="evidence" value="ECO:0007669"/>
    <property type="project" value="UniProtKB-UniRule"/>
</dbReference>
<dbReference type="EC" id="3.1.1.-" evidence="3"/>
<protein>
    <recommendedName>
        <fullName evidence="3">Patatin</fullName>
        <ecNumber evidence="3">3.1.1.-</ecNumber>
    </recommendedName>
</protein>